<dbReference type="InterPro" id="IPR007367">
    <property type="entry name" value="DUF433"/>
</dbReference>
<evidence type="ECO:0000313" key="2">
    <source>
        <dbReference type="Proteomes" id="UP000600449"/>
    </source>
</evidence>
<proteinExistence type="predicted"/>
<gene>
    <name evidence="1" type="ORF">GCM10011322_39470</name>
</gene>
<dbReference type="Gene3D" id="1.10.10.10">
    <property type="entry name" value="Winged helix-like DNA-binding domain superfamily/Winged helix DNA-binding domain"/>
    <property type="match status" value="1"/>
</dbReference>
<dbReference type="SUPFAM" id="SSF46689">
    <property type="entry name" value="Homeodomain-like"/>
    <property type="match status" value="1"/>
</dbReference>
<protein>
    <recommendedName>
        <fullName evidence="3">DUF433 domain-containing protein</fullName>
    </recommendedName>
</protein>
<dbReference type="EMBL" id="BMMF01000013">
    <property type="protein sequence ID" value="GGK48575.1"/>
    <property type="molecule type" value="Genomic_DNA"/>
</dbReference>
<accession>A0A917V8C1</accession>
<dbReference type="AlphaFoldDB" id="A0A917V8C1"/>
<organism evidence="1 2">
    <name type="scientific">Salinarimonas ramus</name>
    <dbReference type="NCBI Taxonomy" id="690164"/>
    <lineage>
        <taxon>Bacteria</taxon>
        <taxon>Pseudomonadati</taxon>
        <taxon>Pseudomonadota</taxon>
        <taxon>Alphaproteobacteria</taxon>
        <taxon>Hyphomicrobiales</taxon>
        <taxon>Salinarimonadaceae</taxon>
        <taxon>Salinarimonas</taxon>
    </lineage>
</organism>
<dbReference type="InterPro" id="IPR009057">
    <property type="entry name" value="Homeodomain-like_sf"/>
</dbReference>
<reference evidence="1 2" key="1">
    <citation type="journal article" date="2014" name="Int. J. Syst. Evol. Microbiol.">
        <title>Complete genome sequence of Corynebacterium casei LMG S-19264T (=DSM 44701T), isolated from a smear-ripened cheese.</title>
        <authorList>
            <consortium name="US DOE Joint Genome Institute (JGI-PGF)"/>
            <person name="Walter F."/>
            <person name="Albersmeier A."/>
            <person name="Kalinowski J."/>
            <person name="Ruckert C."/>
        </authorList>
    </citation>
    <scope>NUCLEOTIDE SEQUENCE [LARGE SCALE GENOMIC DNA]</scope>
    <source>
        <strain evidence="1 2">CGMCC 1.9161</strain>
    </source>
</reference>
<dbReference type="Proteomes" id="UP000600449">
    <property type="component" value="Unassembled WGS sequence"/>
</dbReference>
<dbReference type="Pfam" id="PF04255">
    <property type="entry name" value="DUF433"/>
    <property type="match status" value="1"/>
</dbReference>
<dbReference type="InterPro" id="IPR036388">
    <property type="entry name" value="WH-like_DNA-bd_sf"/>
</dbReference>
<keyword evidence="2" id="KW-1185">Reference proteome</keyword>
<sequence length="189" mass="20480">MAAMLSVNEVAALADAPRSVVEKALEQRIFSATRSGTRAERMLPIRSVALAATFRSLGRRLTIADKLQMSRHVETVRLDAMRECRIEIAPALTVDVGALASDAVDRALRYAEARDAYIERVDGVMGGRPVLKGTRITASSVLGRIEAGDTIDDLLDDYPDVPREAFEAAYLYAATHPSVGRPARERGAA</sequence>
<evidence type="ECO:0000313" key="1">
    <source>
        <dbReference type="EMBL" id="GGK48575.1"/>
    </source>
</evidence>
<comment type="caution">
    <text evidence="1">The sequence shown here is derived from an EMBL/GenBank/DDBJ whole genome shotgun (WGS) entry which is preliminary data.</text>
</comment>
<evidence type="ECO:0008006" key="3">
    <source>
        <dbReference type="Google" id="ProtNLM"/>
    </source>
</evidence>
<name>A0A917V8C1_9HYPH</name>